<feature type="transmembrane region" description="Helical" evidence="2">
    <location>
        <begin position="80"/>
        <end position="99"/>
    </location>
</feature>
<feature type="region of interest" description="Disordered" evidence="1">
    <location>
        <begin position="1"/>
        <end position="20"/>
    </location>
</feature>
<feature type="transmembrane region" description="Helical" evidence="2">
    <location>
        <begin position="104"/>
        <end position="123"/>
    </location>
</feature>
<feature type="transmembrane region" description="Helical" evidence="2">
    <location>
        <begin position="38"/>
        <end position="60"/>
    </location>
</feature>
<dbReference type="InterPro" id="IPR055568">
    <property type="entry name" value="DUF7144"/>
</dbReference>
<dbReference type="Pfam" id="PF23636">
    <property type="entry name" value="DUF7144"/>
    <property type="match status" value="1"/>
</dbReference>
<keyword evidence="2" id="KW-0472">Membrane</keyword>
<feature type="domain" description="DUF7144" evidence="3">
    <location>
        <begin position="37"/>
        <end position="147"/>
    </location>
</feature>
<keyword evidence="2" id="KW-0812">Transmembrane</keyword>
<keyword evidence="5" id="KW-1185">Reference proteome</keyword>
<keyword evidence="2" id="KW-1133">Transmembrane helix</keyword>
<evidence type="ECO:0000313" key="5">
    <source>
        <dbReference type="Proteomes" id="UP000540568"/>
    </source>
</evidence>
<evidence type="ECO:0000259" key="3">
    <source>
        <dbReference type="Pfam" id="PF23636"/>
    </source>
</evidence>
<dbReference type="EMBL" id="JACGWV010000001">
    <property type="protein sequence ID" value="MBA8807332.1"/>
    <property type="molecule type" value="Genomic_DNA"/>
</dbReference>
<accession>A0A7W3J6R1</accession>
<gene>
    <name evidence="4" type="ORF">FHX71_001274</name>
</gene>
<sequence>MTSAHASGSEPIPGTYPGGRVGPTEYGDTSSMALGTSAFAGVMLVMVSIFQILQGIAATAAGTVYVTGAEYVFQLDVTTWGWIHIVVGAIALATGIGVLAGQTWAYVAGIVLAAVSALANFAFIPYYPFWTLLIIAFDVAVIWALSTLVAHRA</sequence>
<proteinExistence type="predicted"/>
<feature type="transmembrane region" description="Helical" evidence="2">
    <location>
        <begin position="129"/>
        <end position="150"/>
    </location>
</feature>
<dbReference type="AlphaFoldDB" id="A0A7W3J6R1"/>
<name>A0A7W3J6R1_9MICO</name>
<organism evidence="4 5">
    <name type="scientific">Promicromonospora sukumoe</name>
    <dbReference type="NCBI Taxonomy" id="88382"/>
    <lineage>
        <taxon>Bacteria</taxon>
        <taxon>Bacillati</taxon>
        <taxon>Actinomycetota</taxon>
        <taxon>Actinomycetes</taxon>
        <taxon>Micrococcales</taxon>
        <taxon>Promicromonosporaceae</taxon>
        <taxon>Promicromonospora</taxon>
    </lineage>
</organism>
<reference evidence="4 5" key="1">
    <citation type="submission" date="2020-07" db="EMBL/GenBank/DDBJ databases">
        <title>Sequencing the genomes of 1000 actinobacteria strains.</title>
        <authorList>
            <person name="Klenk H.-P."/>
        </authorList>
    </citation>
    <scope>NUCLEOTIDE SEQUENCE [LARGE SCALE GENOMIC DNA]</scope>
    <source>
        <strain evidence="4 5">DSM 44121</strain>
    </source>
</reference>
<evidence type="ECO:0000256" key="2">
    <source>
        <dbReference type="SAM" id="Phobius"/>
    </source>
</evidence>
<dbReference type="RefSeq" id="WP_220489526.1">
    <property type="nucleotide sequence ID" value="NZ_BAAATF010000007.1"/>
</dbReference>
<protein>
    <submittedName>
        <fullName evidence="4">Putative membrane protein</fullName>
    </submittedName>
</protein>
<evidence type="ECO:0000313" key="4">
    <source>
        <dbReference type="EMBL" id="MBA8807332.1"/>
    </source>
</evidence>
<comment type="caution">
    <text evidence="4">The sequence shown here is derived from an EMBL/GenBank/DDBJ whole genome shotgun (WGS) entry which is preliminary data.</text>
</comment>
<evidence type="ECO:0000256" key="1">
    <source>
        <dbReference type="SAM" id="MobiDB-lite"/>
    </source>
</evidence>
<dbReference type="Proteomes" id="UP000540568">
    <property type="component" value="Unassembled WGS sequence"/>
</dbReference>